<gene>
    <name evidence="2" type="ORF">DDF84_018885</name>
</gene>
<dbReference type="PANTHER" id="PTHR33990">
    <property type="entry name" value="PROTEIN YJDN-RELATED"/>
    <property type="match status" value="1"/>
</dbReference>
<dbReference type="OrthoDB" id="5293819at2"/>
<name>A0A482IWB4_9BURK</name>
<dbReference type="Pfam" id="PF06983">
    <property type="entry name" value="3-dmu-9_3-mt"/>
    <property type="match status" value="1"/>
</dbReference>
<organism evidence="2 3">
    <name type="scientific">Cupriavidus metallidurans</name>
    <dbReference type="NCBI Taxonomy" id="119219"/>
    <lineage>
        <taxon>Bacteria</taxon>
        <taxon>Pseudomonadati</taxon>
        <taxon>Pseudomonadota</taxon>
        <taxon>Betaproteobacteria</taxon>
        <taxon>Burkholderiales</taxon>
        <taxon>Burkholderiaceae</taxon>
        <taxon>Cupriavidus</taxon>
    </lineage>
</organism>
<protein>
    <submittedName>
        <fullName evidence="2">VOC family protein</fullName>
    </submittedName>
</protein>
<dbReference type="SUPFAM" id="SSF54593">
    <property type="entry name" value="Glyoxalase/Bleomycin resistance protein/Dihydroxybiphenyl dioxygenase"/>
    <property type="match status" value="1"/>
</dbReference>
<evidence type="ECO:0000259" key="1">
    <source>
        <dbReference type="Pfam" id="PF06983"/>
    </source>
</evidence>
<reference evidence="2 3" key="1">
    <citation type="submission" date="2019-03" db="EMBL/GenBank/DDBJ databases">
        <title>Comparative insights into the high quality Complete genome sequence of highly metal resistant Cupriavidus metallidurans strain BS1 isolated from a gold-copper mine.</title>
        <authorList>
            <person name="Mazhar H.S."/>
            <person name="Rensing C."/>
        </authorList>
    </citation>
    <scope>NUCLEOTIDE SEQUENCE [LARGE SCALE GENOMIC DNA]</scope>
    <source>
        <strain evidence="2 3">BS1</strain>
    </source>
</reference>
<accession>A0A482IWB4</accession>
<dbReference type="PANTHER" id="PTHR33990:SF2">
    <property type="entry name" value="PHNB-LIKE DOMAIN-CONTAINING PROTEIN"/>
    <property type="match status" value="1"/>
</dbReference>
<dbReference type="Gene3D" id="3.10.180.10">
    <property type="entry name" value="2,3-Dihydroxybiphenyl 1,2-Dioxygenase, domain 1"/>
    <property type="match status" value="1"/>
</dbReference>
<dbReference type="InterPro" id="IPR029068">
    <property type="entry name" value="Glyas_Bleomycin-R_OHBP_Dase"/>
</dbReference>
<dbReference type="InterPro" id="IPR028973">
    <property type="entry name" value="PhnB-like"/>
</dbReference>
<dbReference type="RefSeq" id="WP_017513619.1">
    <property type="nucleotide sequence ID" value="NZ_CP037901.1"/>
</dbReference>
<dbReference type="EMBL" id="CP037901">
    <property type="protein sequence ID" value="QBP11873.1"/>
    <property type="molecule type" value="Genomic_DNA"/>
</dbReference>
<dbReference type="Proteomes" id="UP000253772">
    <property type="component" value="Chromosome c2"/>
</dbReference>
<dbReference type="PIRSF" id="PIRSF021700">
    <property type="entry name" value="3_dmu_93_MTrfase"/>
    <property type="match status" value="1"/>
</dbReference>
<proteinExistence type="predicted"/>
<sequence>MSSKNTICLWYDGDALDAATFYAKTFPDSAVGAVFRAPGDYPDGKQGDVLTVEFTVAGIPCVGLNGGPHFKHSEAFSFQIATDDQAETDRLWNAIVSDGGQESACGWCKDRWGLCWQITPRALLAAITDSDRAAAKRAFDAMMTMGKIDIAAIEAARAGRS</sequence>
<dbReference type="AlphaFoldDB" id="A0A482IWB4"/>
<feature type="domain" description="PhnB-like" evidence="1">
    <location>
        <begin position="4"/>
        <end position="119"/>
    </location>
</feature>
<dbReference type="CDD" id="cd06588">
    <property type="entry name" value="PhnB_like"/>
    <property type="match status" value="1"/>
</dbReference>
<evidence type="ECO:0000313" key="3">
    <source>
        <dbReference type="Proteomes" id="UP000253772"/>
    </source>
</evidence>
<dbReference type="InterPro" id="IPR009725">
    <property type="entry name" value="3_dmu_93_MTrfase"/>
</dbReference>
<evidence type="ECO:0000313" key="2">
    <source>
        <dbReference type="EMBL" id="QBP11873.1"/>
    </source>
</evidence>